<evidence type="ECO:0000256" key="1">
    <source>
        <dbReference type="ARBA" id="ARBA00006739"/>
    </source>
</evidence>
<dbReference type="InterPro" id="IPR001173">
    <property type="entry name" value="Glyco_trans_2-like"/>
</dbReference>
<comment type="caution">
    <text evidence="6">The sequence shown here is derived from an EMBL/GenBank/DDBJ whole genome shotgun (WGS) entry which is preliminary data.</text>
</comment>
<keyword evidence="3" id="KW-0808">Transferase</keyword>
<dbReference type="RefSeq" id="WP_304560353.1">
    <property type="nucleotide sequence ID" value="NZ_JAUQSZ010000003.1"/>
</dbReference>
<dbReference type="InterPro" id="IPR027791">
    <property type="entry name" value="Galactosyl_T_C"/>
</dbReference>
<dbReference type="InterPro" id="IPR029044">
    <property type="entry name" value="Nucleotide-diphossugar_trans"/>
</dbReference>
<sequence>MRVSVCTLAHGRAEHLRNMVLGLDAQQRPPEELVIAVMQPEAYVLPATRFPVRQLMVGTGGIPLAAARNAAATAAQGETLIFLDVDCIPDPAFVADYAGLLETLDATLMGEVLYLPAGANSGDLDFARFATVGIKHSERAGPPEQTIGDCSDYRCFWSLNFAMRRTTFLKVGGFDENYVGYGGEDTDFGRMVFDEGVPLYWCRGARAYHQHHAHHMPPVHHIDSVLANAAHFRDKWGHFTMEHWLRAFTLMGLVRLEDGEHVQLRAVTEDDLALTRQQADQPYASTAAVLAILEGRAAMAAA</sequence>
<evidence type="ECO:0000313" key="6">
    <source>
        <dbReference type="EMBL" id="MDO7841896.1"/>
    </source>
</evidence>
<dbReference type="Pfam" id="PF00535">
    <property type="entry name" value="Glycos_transf_2"/>
    <property type="match status" value="1"/>
</dbReference>
<keyword evidence="7" id="KW-1185">Reference proteome</keyword>
<gene>
    <name evidence="6" type="ORF">Q5H94_06130</name>
</gene>
<dbReference type="Pfam" id="PF02709">
    <property type="entry name" value="Glyco_transf_7C"/>
    <property type="match status" value="1"/>
</dbReference>
<dbReference type="Gene3D" id="3.90.550.10">
    <property type="entry name" value="Spore Coat Polysaccharide Biosynthesis Protein SpsA, Chain A"/>
    <property type="match status" value="1"/>
</dbReference>
<dbReference type="PANTHER" id="PTHR43179">
    <property type="entry name" value="RHAMNOSYLTRANSFERASE WBBL"/>
    <property type="match status" value="1"/>
</dbReference>
<dbReference type="SUPFAM" id="SSF53448">
    <property type="entry name" value="Nucleotide-diphospho-sugar transferases"/>
    <property type="match status" value="1"/>
</dbReference>
<dbReference type="PANTHER" id="PTHR43179:SF12">
    <property type="entry name" value="GALACTOFURANOSYLTRANSFERASE GLFT2"/>
    <property type="match status" value="1"/>
</dbReference>
<keyword evidence="2 6" id="KW-0328">Glycosyltransferase</keyword>
<feature type="domain" description="Glycosyltransferase 2-like" evidence="4">
    <location>
        <begin position="64"/>
        <end position="106"/>
    </location>
</feature>
<dbReference type="Proteomes" id="UP001176468">
    <property type="component" value="Unassembled WGS sequence"/>
</dbReference>
<name>A0ABT8ZYQ2_9SPHN</name>
<evidence type="ECO:0000256" key="3">
    <source>
        <dbReference type="ARBA" id="ARBA00022679"/>
    </source>
</evidence>
<proteinExistence type="inferred from homology"/>
<evidence type="ECO:0000259" key="5">
    <source>
        <dbReference type="Pfam" id="PF02709"/>
    </source>
</evidence>
<organism evidence="6 7">
    <name type="scientific">Sphingomonas immobilis</name>
    <dbReference type="NCBI Taxonomy" id="3063997"/>
    <lineage>
        <taxon>Bacteria</taxon>
        <taxon>Pseudomonadati</taxon>
        <taxon>Pseudomonadota</taxon>
        <taxon>Alphaproteobacteria</taxon>
        <taxon>Sphingomonadales</taxon>
        <taxon>Sphingomonadaceae</taxon>
        <taxon>Sphingomonas</taxon>
    </lineage>
</organism>
<accession>A0ABT8ZYQ2</accession>
<comment type="similarity">
    <text evidence="1">Belongs to the glycosyltransferase 2 family.</text>
</comment>
<evidence type="ECO:0000259" key="4">
    <source>
        <dbReference type="Pfam" id="PF00535"/>
    </source>
</evidence>
<dbReference type="EMBL" id="JAUQSZ010000003">
    <property type="protein sequence ID" value="MDO7841896.1"/>
    <property type="molecule type" value="Genomic_DNA"/>
</dbReference>
<dbReference type="GO" id="GO:0016757">
    <property type="term" value="F:glycosyltransferase activity"/>
    <property type="evidence" value="ECO:0007669"/>
    <property type="project" value="UniProtKB-KW"/>
</dbReference>
<reference evidence="6" key="1">
    <citation type="submission" date="2023-07" db="EMBL/GenBank/DDBJ databases">
        <authorList>
            <person name="Kim M.K."/>
        </authorList>
    </citation>
    <scope>NUCLEOTIDE SEQUENCE</scope>
    <source>
        <strain evidence="6">CA1-15</strain>
    </source>
</reference>
<protein>
    <submittedName>
        <fullName evidence="6">Galactosyltransferase-related protein</fullName>
    </submittedName>
</protein>
<feature type="domain" description="Galactosyltransferase C-terminal" evidence="5">
    <location>
        <begin position="152"/>
        <end position="208"/>
    </location>
</feature>
<evidence type="ECO:0000313" key="7">
    <source>
        <dbReference type="Proteomes" id="UP001176468"/>
    </source>
</evidence>
<evidence type="ECO:0000256" key="2">
    <source>
        <dbReference type="ARBA" id="ARBA00022676"/>
    </source>
</evidence>